<comment type="caution">
    <text evidence="1">The sequence shown here is derived from an EMBL/GenBank/DDBJ whole genome shotgun (WGS) entry which is preliminary data.</text>
</comment>
<protein>
    <submittedName>
        <fullName evidence="1">DDE family transposase</fullName>
    </submittedName>
</protein>
<sequence>MLKNHTAGSPMDESVKWSNLSRNEMAEKLKQCGFSVSVTVVDQLLDKHHFRRRQAFKVEAGKKNLPHRDEQFKNIERLKEEYRVQGNPVMSMDVKKKN</sequence>
<dbReference type="EMBL" id="VNHT01000117">
    <property type="protein sequence ID" value="TYP70943.1"/>
    <property type="molecule type" value="Genomic_DNA"/>
</dbReference>
<reference evidence="1 2" key="1">
    <citation type="submission" date="2019-07" db="EMBL/GenBank/DDBJ databases">
        <title>Active sludge and wastewater microbial communities from Klosterneuburg, Austria.</title>
        <authorList>
            <person name="Wagner M."/>
        </authorList>
    </citation>
    <scope>NUCLEOTIDE SEQUENCE [LARGE SCALE GENOMIC DNA]</scope>
    <source>
        <strain evidence="1 2">Nm2</strain>
    </source>
</reference>
<evidence type="ECO:0000313" key="2">
    <source>
        <dbReference type="Proteomes" id="UP000324176"/>
    </source>
</evidence>
<gene>
    <name evidence="1" type="ORF">BCL69_11171</name>
</gene>
<organism evidence="1 2">
    <name type="scientific">Nitrosomonas communis</name>
    <dbReference type="NCBI Taxonomy" id="44574"/>
    <lineage>
        <taxon>Bacteria</taxon>
        <taxon>Pseudomonadati</taxon>
        <taxon>Pseudomonadota</taxon>
        <taxon>Betaproteobacteria</taxon>
        <taxon>Nitrosomonadales</taxon>
        <taxon>Nitrosomonadaceae</taxon>
        <taxon>Nitrosomonas</taxon>
    </lineage>
</organism>
<accession>A0A5D3Y9B0</accession>
<dbReference type="Proteomes" id="UP000324176">
    <property type="component" value="Unassembled WGS sequence"/>
</dbReference>
<dbReference type="RefSeq" id="WP_144412812.1">
    <property type="nucleotide sequence ID" value="NZ_CP011451.1"/>
</dbReference>
<dbReference type="Pfam" id="PF07592">
    <property type="entry name" value="DDE_Tnp_ISAZ013"/>
    <property type="match status" value="1"/>
</dbReference>
<evidence type="ECO:0000313" key="1">
    <source>
        <dbReference type="EMBL" id="TYP70943.1"/>
    </source>
</evidence>
<name>A0A5D3Y9B0_9PROT</name>
<proteinExistence type="predicted"/>
<dbReference type="OrthoDB" id="517942at2"/>
<dbReference type="AlphaFoldDB" id="A0A5D3Y9B0"/>
<dbReference type="InterPro" id="IPR011518">
    <property type="entry name" value="Transposase_36"/>
</dbReference>